<accession>A0ABW6PPK0</accession>
<organism evidence="3 4">
    <name type="scientific">Nocardia thailandica</name>
    <dbReference type="NCBI Taxonomy" id="257275"/>
    <lineage>
        <taxon>Bacteria</taxon>
        <taxon>Bacillati</taxon>
        <taxon>Actinomycetota</taxon>
        <taxon>Actinomycetes</taxon>
        <taxon>Mycobacteriales</taxon>
        <taxon>Nocardiaceae</taxon>
        <taxon>Nocardia</taxon>
    </lineage>
</organism>
<dbReference type="InterPro" id="IPR007110">
    <property type="entry name" value="Ig-like_dom"/>
</dbReference>
<reference evidence="3 4" key="1">
    <citation type="submission" date="2024-10" db="EMBL/GenBank/DDBJ databases">
        <title>The Natural Products Discovery Center: Release of the First 8490 Sequenced Strains for Exploring Actinobacteria Biosynthetic Diversity.</title>
        <authorList>
            <person name="Kalkreuter E."/>
            <person name="Kautsar S.A."/>
            <person name="Yang D."/>
            <person name="Bader C.D."/>
            <person name="Teijaro C.N."/>
            <person name="Fluegel L."/>
            <person name="Davis C.M."/>
            <person name="Simpson J.R."/>
            <person name="Lauterbach L."/>
            <person name="Steele A.D."/>
            <person name="Gui C."/>
            <person name="Meng S."/>
            <person name="Li G."/>
            <person name="Viehrig K."/>
            <person name="Ye F."/>
            <person name="Su P."/>
            <person name="Kiefer A.F."/>
            <person name="Nichols A."/>
            <person name="Cepeda A.J."/>
            <person name="Yan W."/>
            <person name="Fan B."/>
            <person name="Jiang Y."/>
            <person name="Adhikari A."/>
            <person name="Zheng C.-J."/>
            <person name="Schuster L."/>
            <person name="Cowan T.M."/>
            <person name="Smanski M.J."/>
            <person name="Chevrette M.G."/>
            <person name="De Carvalho L.P.S."/>
            <person name="Shen B."/>
        </authorList>
    </citation>
    <scope>NUCLEOTIDE SEQUENCE [LARGE SCALE GENOMIC DNA]</scope>
    <source>
        <strain evidence="3 4">NPDC004045</strain>
    </source>
</reference>
<dbReference type="RefSeq" id="WP_157224884.1">
    <property type="nucleotide sequence ID" value="NZ_JBIAMX010000008.1"/>
</dbReference>
<dbReference type="Proteomes" id="UP001601444">
    <property type="component" value="Unassembled WGS sequence"/>
</dbReference>
<gene>
    <name evidence="3" type="ORF">ACFYTF_15250</name>
</gene>
<dbReference type="PROSITE" id="PS50835">
    <property type="entry name" value="IG_LIKE"/>
    <property type="match status" value="1"/>
</dbReference>
<feature type="domain" description="Ig-like" evidence="2">
    <location>
        <begin position="18"/>
        <end position="97"/>
    </location>
</feature>
<feature type="chain" id="PRO_5047306387" description="Ig-like domain-containing protein" evidence="1">
    <location>
        <begin position="22"/>
        <end position="153"/>
    </location>
</feature>
<name>A0ABW6PPK0_9NOCA</name>
<evidence type="ECO:0000259" key="2">
    <source>
        <dbReference type="PROSITE" id="PS50835"/>
    </source>
</evidence>
<dbReference type="EMBL" id="JBIAMX010000008">
    <property type="protein sequence ID" value="MFF0544185.1"/>
    <property type="molecule type" value="Genomic_DNA"/>
</dbReference>
<comment type="caution">
    <text evidence="3">The sequence shown here is derived from an EMBL/GenBank/DDBJ whole genome shotgun (WGS) entry which is preliminary data.</text>
</comment>
<evidence type="ECO:0000256" key="1">
    <source>
        <dbReference type="SAM" id="SignalP"/>
    </source>
</evidence>
<evidence type="ECO:0000313" key="3">
    <source>
        <dbReference type="EMBL" id="MFF0544185.1"/>
    </source>
</evidence>
<keyword evidence="1" id="KW-0732">Signal</keyword>
<sequence>MSVLGAALAAGGLVLAGPAVAAPAEVTAASTVSGGNVVVTLTNDTAQNISCTVEGFLDPKKPEIGWDEPMGDFYQRSQEVAAGGTETLEFTPEAGTYRVYWTCLSGTGDEEKFWGTSARLPADQATAQPAKVVVPAAGEETEVCFFGSVCIPM</sequence>
<keyword evidence="4" id="KW-1185">Reference proteome</keyword>
<proteinExistence type="predicted"/>
<protein>
    <recommendedName>
        <fullName evidence="2">Ig-like domain-containing protein</fullName>
    </recommendedName>
</protein>
<evidence type="ECO:0000313" key="4">
    <source>
        <dbReference type="Proteomes" id="UP001601444"/>
    </source>
</evidence>
<feature type="signal peptide" evidence="1">
    <location>
        <begin position="1"/>
        <end position="21"/>
    </location>
</feature>